<dbReference type="AGR" id="Xenbase:XB-GENE-6253088"/>
<evidence type="ECO:0000313" key="15">
    <source>
        <dbReference type="EMBL" id="BAG12188.1"/>
    </source>
</evidence>
<dbReference type="RefSeq" id="NP_001121199.1">
    <property type="nucleotide sequence ID" value="NM_001127727.2"/>
</dbReference>
<keyword evidence="7 11" id="KW-0238">DNA-binding</keyword>
<sequence>MARLSGDRWLCPKWMGSLNCRMPNPQNPKATSAPSKESETQPDGKGKEQINPWSRRGAGVISQLQQNHGVMVTPSAGFSPPSQLQALLEDKKQTVVFHPNPSLMQVGVLNTELLSKLSRDTASQSPIIHLSPTSSTSILNLQPARLYPVMAKHKNQHPITQGFNLTSLGWAQQEARLGKPEEVILGKNSSTFSSLSHSQPLNTVKTQKKLGVQNKESPEPICPVYYRGACTFPGCGKAFEDHRHFLRHLHSDHHLDDKSTVQCLIQTEVVHKLEEQLAVEKERLHHMQSQMSGKLNTQALHLSKQRECGLILHPTHPSISAWSGLDLSSPLQKEFSDTILALRRQLWEGSSLNIFQNMANCIEYYKTNNVRPPFTYASLIRWAILESPQKQLALNEIYHWFTRMFAFFRYNTATWKNAVRHNLSLHKCFVRVENIKGAVWMVDELEFQRKRGVRNSR</sequence>
<dbReference type="Xenbase" id="XB-GENE-6253088">
    <property type="gene designation" value="foxp3.L"/>
</dbReference>
<keyword evidence="16" id="KW-1185">Reference proteome</keyword>
<dbReference type="InterPro" id="IPR032354">
    <property type="entry name" value="FOXP-CC"/>
</dbReference>
<accession>B1B546</accession>
<evidence type="ECO:0000256" key="6">
    <source>
        <dbReference type="ARBA" id="ARBA00023015"/>
    </source>
</evidence>
<dbReference type="Bgee" id="100158268">
    <property type="expression patterns" value="Expressed in spleen and 8 other cell types or tissues"/>
</dbReference>
<protein>
    <submittedName>
        <fullName evidence="17">Forkhead box P3 L homeolog</fullName>
    </submittedName>
    <submittedName>
        <fullName evidence="15">Transcription factor foxp3</fullName>
    </submittedName>
</protein>
<dbReference type="FunFam" id="1.10.10.10:FF:000010">
    <property type="entry name" value="Forkhead box P2 isoform B"/>
    <property type="match status" value="1"/>
</dbReference>
<reference evidence="17" key="3">
    <citation type="submission" date="2025-04" db="UniProtKB">
        <authorList>
            <consortium name="RefSeq"/>
        </authorList>
    </citation>
    <scope>IDENTIFICATION</scope>
</reference>
<dbReference type="GO" id="GO:0008270">
    <property type="term" value="F:zinc ion binding"/>
    <property type="evidence" value="ECO:0007669"/>
    <property type="project" value="UniProtKB-KW"/>
</dbReference>
<evidence type="ECO:0000259" key="14">
    <source>
        <dbReference type="PROSITE" id="PS50157"/>
    </source>
</evidence>
<dbReference type="InterPro" id="IPR030456">
    <property type="entry name" value="TF_fork_head_CS_2"/>
</dbReference>
<keyword evidence="4 10" id="KW-0863">Zinc-finger</keyword>
<dbReference type="PANTHER" id="PTHR45796">
    <property type="entry name" value="FORKHEAD BOX P, ISOFORM C"/>
    <property type="match status" value="1"/>
</dbReference>
<dbReference type="SMART" id="SM00339">
    <property type="entry name" value="FH"/>
    <property type="match status" value="1"/>
</dbReference>
<dbReference type="GO" id="GO:0001227">
    <property type="term" value="F:DNA-binding transcription repressor activity, RNA polymerase II-specific"/>
    <property type="evidence" value="ECO:0000318"/>
    <property type="project" value="GO_Central"/>
</dbReference>
<dbReference type="PROSITE" id="PS00028">
    <property type="entry name" value="ZINC_FINGER_C2H2_1"/>
    <property type="match status" value="1"/>
</dbReference>
<gene>
    <name evidence="17 18" type="primary">foxp3.L</name>
    <name evidence="17" type="synonym">aiid</name>
    <name evidence="17" type="synonym">dieter</name>
    <name evidence="17" type="synonym">foxp3</name>
    <name evidence="17" type="synonym">ipex</name>
    <name evidence="17" type="synonym">jm2</name>
    <name evidence="17" type="synonym">pidx</name>
    <name evidence="17" type="synonym">scurfin</name>
    <name evidence="17" type="synonym">xpid</name>
</gene>
<comment type="subcellular location">
    <subcellularLocation>
        <location evidence="1 11">Nucleus</location>
    </subcellularLocation>
</comment>
<dbReference type="GO" id="GO:0000978">
    <property type="term" value="F:RNA polymerase II cis-regulatory region sequence-specific DNA binding"/>
    <property type="evidence" value="ECO:0000318"/>
    <property type="project" value="GO_Central"/>
</dbReference>
<feature type="DNA-binding region" description="Fork-head" evidence="11">
    <location>
        <begin position="371"/>
        <end position="457"/>
    </location>
</feature>
<feature type="region of interest" description="Disordered" evidence="12">
    <location>
        <begin position="16"/>
        <end position="52"/>
    </location>
</feature>
<dbReference type="CTD" id="100158268"/>
<dbReference type="Gene3D" id="1.20.5.340">
    <property type="match status" value="1"/>
</dbReference>
<evidence type="ECO:0000259" key="13">
    <source>
        <dbReference type="PROSITE" id="PS50039"/>
    </source>
</evidence>
<evidence type="ECO:0000313" key="17">
    <source>
        <dbReference type="RefSeq" id="NP_001121199.1"/>
    </source>
</evidence>
<evidence type="ECO:0000256" key="12">
    <source>
        <dbReference type="SAM" id="MobiDB-lite"/>
    </source>
</evidence>
<organism evidence="15">
    <name type="scientific">Xenopus laevis</name>
    <name type="common">African clawed frog</name>
    <dbReference type="NCBI Taxonomy" id="8355"/>
    <lineage>
        <taxon>Eukaryota</taxon>
        <taxon>Metazoa</taxon>
        <taxon>Chordata</taxon>
        <taxon>Craniata</taxon>
        <taxon>Vertebrata</taxon>
        <taxon>Euteleostomi</taxon>
        <taxon>Amphibia</taxon>
        <taxon>Batrachia</taxon>
        <taxon>Anura</taxon>
        <taxon>Pipoidea</taxon>
        <taxon>Pipidae</taxon>
        <taxon>Xenopodinae</taxon>
        <taxon>Xenopus</taxon>
        <taxon>Xenopus</taxon>
    </lineage>
</organism>
<dbReference type="OrthoDB" id="5830876at2759"/>
<keyword evidence="8" id="KW-0804">Transcription</keyword>
<evidence type="ECO:0000256" key="1">
    <source>
        <dbReference type="ARBA" id="ARBA00004123"/>
    </source>
</evidence>
<dbReference type="PROSITE" id="PS50157">
    <property type="entry name" value="ZINC_FINGER_C2H2_2"/>
    <property type="match status" value="1"/>
</dbReference>
<keyword evidence="6" id="KW-0805">Transcription regulation</keyword>
<evidence type="ECO:0000313" key="18">
    <source>
        <dbReference type="Xenbase" id="XB-GENE-6253088"/>
    </source>
</evidence>
<evidence type="ECO:0000256" key="11">
    <source>
        <dbReference type="PROSITE-ProRule" id="PRU00089"/>
    </source>
</evidence>
<feature type="domain" description="C2H2-type" evidence="14">
    <location>
        <begin position="228"/>
        <end position="259"/>
    </location>
</feature>
<reference evidence="15 17" key="1">
    <citation type="journal article" date="2009" name="Development">
        <title>Suppression of the immune response potentiates tadpole tail regeneration during the refractory period.</title>
        <authorList>
            <person name="Fukazawa T."/>
            <person name="Naora Y."/>
            <person name="Kunieda T."/>
            <person name="Kubo T."/>
        </authorList>
    </citation>
    <scope>NUCLEOTIDE SEQUENCE</scope>
    <source>
        <tissue evidence="15">Thymus</tissue>
    </source>
</reference>
<dbReference type="InterPro" id="IPR001766">
    <property type="entry name" value="Fork_head_dom"/>
</dbReference>
<dbReference type="AlphaFoldDB" id="B1B546"/>
<dbReference type="Gene3D" id="1.10.10.10">
    <property type="entry name" value="Winged helix-like DNA-binding domain superfamily/Winged helix DNA-binding domain"/>
    <property type="match status" value="1"/>
</dbReference>
<dbReference type="EMBL" id="AB359948">
    <property type="protein sequence ID" value="BAG12188.1"/>
    <property type="molecule type" value="mRNA"/>
</dbReference>
<dbReference type="InterPro" id="IPR013087">
    <property type="entry name" value="Znf_C2H2_type"/>
</dbReference>
<feature type="compositionally biased region" description="Basic and acidic residues" evidence="12">
    <location>
        <begin position="36"/>
        <end position="48"/>
    </location>
</feature>
<dbReference type="Pfam" id="PF00250">
    <property type="entry name" value="Forkhead"/>
    <property type="match status" value="1"/>
</dbReference>
<evidence type="ECO:0000256" key="3">
    <source>
        <dbReference type="ARBA" id="ARBA00022723"/>
    </source>
</evidence>
<name>B1B546_XENLA</name>
<dbReference type="KEGG" id="xla:100158268"/>
<dbReference type="CDD" id="cd20066">
    <property type="entry name" value="FH_FOXP3"/>
    <property type="match status" value="1"/>
</dbReference>
<dbReference type="GO" id="GO:0005634">
    <property type="term" value="C:nucleus"/>
    <property type="evidence" value="ECO:0000318"/>
    <property type="project" value="GO_Central"/>
</dbReference>
<evidence type="ECO:0000256" key="8">
    <source>
        <dbReference type="ARBA" id="ARBA00023163"/>
    </source>
</evidence>
<dbReference type="Pfam" id="PF16159">
    <property type="entry name" value="FOXP-CC"/>
    <property type="match status" value="1"/>
</dbReference>
<dbReference type="InterPro" id="IPR050998">
    <property type="entry name" value="FOXP"/>
</dbReference>
<keyword evidence="2" id="KW-0678">Repressor</keyword>
<keyword evidence="9 11" id="KW-0539">Nucleus</keyword>
<evidence type="ECO:0000256" key="4">
    <source>
        <dbReference type="ARBA" id="ARBA00022771"/>
    </source>
</evidence>
<evidence type="ECO:0000313" key="16">
    <source>
        <dbReference type="Proteomes" id="UP000186698"/>
    </source>
</evidence>
<dbReference type="PROSITE" id="PS50039">
    <property type="entry name" value="FORK_HEAD_3"/>
    <property type="match status" value="1"/>
</dbReference>
<dbReference type="SUPFAM" id="SSF46785">
    <property type="entry name" value="Winged helix' DNA-binding domain"/>
    <property type="match status" value="1"/>
</dbReference>
<evidence type="ECO:0000256" key="10">
    <source>
        <dbReference type="PROSITE-ProRule" id="PRU00042"/>
    </source>
</evidence>
<evidence type="ECO:0000256" key="5">
    <source>
        <dbReference type="ARBA" id="ARBA00022833"/>
    </source>
</evidence>
<dbReference type="PRINTS" id="PR00053">
    <property type="entry name" value="FORKHEAD"/>
</dbReference>
<evidence type="ECO:0000256" key="2">
    <source>
        <dbReference type="ARBA" id="ARBA00022491"/>
    </source>
</evidence>
<dbReference type="PROSITE" id="PS00658">
    <property type="entry name" value="FORK_HEAD_2"/>
    <property type="match status" value="1"/>
</dbReference>
<dbReference type="InterPro" id="IPR047413">
    <property type="entry name" value="FH_FOXP3"/>
</dbReference>
<evidence type="ECO:0000256" key="7">
    <source>
        <dbReference type="ARBA" id="ARBA00023125"/>
    </source>
</evidence>
<keyword evidence="3" id="KW-0479">Metal-binding</keyword>
<dbReference type="GeneID" id="100158268"/>
<evidence type="ECO:0000256" key="9">
    <source>
        <dbReference type="ARBA" id="ARBA00023242"/>
    </source>
</evidence>
<proteinExistence type="evidence at transcript level"/>
<keyword evidence="5" id="KW-0862">Zinc</keyword>
<dbReference type="GO" id="GO:0006357">
    <property type="term" value="P:regulation of transcription by RNA polymerase II"/>
    <property type="evidence" value="ECO:0000318"/>
    <property type="project" value="GO_Central"/>
</dbReference>
<feature type="domain" description="Fork-head" evidence="13">
    <location>
        <begin position="371"/>
        <end position="457"/>
    </location>
</feature>
<dbReference type="Proteomes" id="UP000186698">
    <property type="component" value="Chromosome 8L"/>
</dbReference>
<dbReference type="PANTHER" id="PTHR45796:SF10">
    <property type="entry name" value="FORKHEAD BOX P3"/>
    <property type="match status" value="1"/>
</dbReference>
<dbReference type="InterPro" id="IPR036390">
    <property type="entry name" value="WH_DNA-bd_sf"/>
</dbReference>
<reference evidence="17" key="2">
    <citation type="journal article" date="2017" name="J. Exp. Med.">
        <title>Identification and characterization of T reg-like cells in zebrafish.</title>
        <authorList>
            <person name="Kasheta M."/>
            <person name="Painter C.A."/>
            <person name="Moore F.E."/>
            <person name="Lobbardi R."/>
            <person name="Bryll A."/>
            <person name="Freiman E."/>
            <person name="Stachura D."/>
            <person name="Rogers A.B."/>
            <person name="Houvras Y."/>
            <person name="Langenau D.M."/>
            <person name="Ceol C.J."/>
        </authorList>
    </citation>
    <scope>NUCLEOTIDE SEQUENCE</scope>
</reference>
<dbReference type="InterPro" id="IPR036388">
    <property type="entry name" value="WH-like_DNA-bd_sf"/>
</dbReference>